<comment type="caution">
    <text evidence="1">The sequence shown here is derived from an EMBL/GenBank/DDBJ whole genome shotgun (WGS) entry which is preliminary data.</text>
</comment>
<sequence length="126" mass="14430">MERYKDLDVARLTVLHTDQCRVLDGVSRCISMSSTLEGEAHAIWLACFLADVHNLQQFEIKNDNRTLILLSVSEKVPPWEVGVLLEDIKTMASGRNFSFRWSPSHKESGTLVGQSCFKWRFRFLLG</sequence>
<proteinExistence type="predicted"/>
<dbReference type="EMBL" id="CM045762">
    <property type="protein sequence ID" value="KAI8011669.1"/>
    <property type="molecule type" value="Genomic_DNA"/>
</dbReference>
<protein>
    <submittedName>
        <fullName evidence="1">Uncharacterized protein</fullName>
    </submittedName>
</protein>
<evidence type="ECO:0000313" key="1">
    <source>
        <dbReference type="EMBL" id="KAI8011669.1"/>
    </source>
</evidence>
<organism evidence="1 2">
    <name type="scientific">Camellia lanceoleosa</name>
    <dbReference type="NCBI Taxonomy" id="1840588"/>
    <lineage>
        <taxon>Eukaryota</taxon>
        <taxon>Viridiplantae</taxon>
        <taxon>Streptophyta</taxon>
        <taxon>Embryophyta</taxon>
        <taxon>Tracheophyta</taxon>
        <taxon>Spermatophyta</taxon>
        <taxon>Magnoliopsida</taxon>
        <taxon>eudicotyledons</taxon>
        <taxon>Gunneridae</taxon>
        <taxon>Pentapetalae</taxon>
        <taxon>asterids</taxon>
        <taxon>Ericales</taxon>
        <taxon>Theaceae</taxon>
        <taxon>Camellia</taxon>
    </lineage>
</organism>
<reference evidence="1 2" key="1">
    <citation type="journal article" date="2022" name="Plant J.">
        <title>Chromosome-level genome of Camellia lanceoleosa provides a valuable resource for understanding genome evolution and self-incompatibility.</title>
        <authorList>
            <person name="Gong W."/>
            <person name="Xiao S."/>
            <person name="Wang L."/>
            <person name="Liao Z."/>
            <person name="Chang Y."/>
            <person name="Mo W."/>
            <person name="Hu G."/>
            <person name="Li W."/>
            <person name="Zhao G."/>
            <person name="Zhu H."/>
            <person name="Hu X."/>
            <person name="Ji K."/>
            <person name="Xiang X."/>
            <person name="Song Q."/>
            <person name="Yuan D."/>
            <person name="Jin S."/>
            <person name="Zhang L."/>
        </authorList>
    </citation>
    <scope>NUCLEOTIDE SEQUENCE [LARGE SCALE GENOMIC DNA]</scope>
    <source>
        <strain evidence="1">SQ_2022a</strain>
    </source>
</reference>
<keyword evidence="2" id="KW-1185">Reference proteome</keyword>
<accession>A0ACC0HE90</accession>
<evidence type="ECO:0000313" key="2">
    <source>
        <dbReference type="Proteomes" id="UP001060215"/>
    </source>
</evidence>
<dbReference type="Proteomes" id="UP001060215">
    <property type="component" value="Chromosome 5"/>
</dbReference>
<gene>
    <name evidence="1" type="ORF">LOK49_LG06G03373</name>
</gene>
<name>A0ACC0HE90_9ERIC</name>